<dbReference type="AlphaFoldDB" id="A0A0E9WDH6"/>
<reference evidence="1" key="1">
    <citation type="submission" date="2014-11" db="EMBL/GenBank/DDBJ databases">
        <authorList>
            <person name="Amaro Gonzalez C."/>
        </authorList>
    </citation>
    <scope>NUCLEOTIDE SEQUENCE</scope>
</reference>
<protein>
    <submittedName>
        <fullName evidence="1">Uncharacterized protein</fullName>
    </submittedName>
</protein>
<evidence type="ECO:0000313" key="1">
    <source>
        <dbReference type="EMBL" id="JAH88346.1"/>
    </source>
</evidence>
<reference evidence="1" key="2">
    <citation type="journal article" date="2015" name="Fish Shellfish Immunol.">
        <title>Early steps in the European eel (Anguilla anguilla)-Vibrio vulnificus interaction in the gills: Role of the RtxA13 toxin.</title>
        <authorList>
            <person name="Callol A."/>
            <person name="Pajuelo D."/>
            <person name="Ebbesson L."/>
            <person name="Teles M."/>
            <person name="MacKenzie S."/>
            <person name="Amaro C."/>
        </authorList>
    </citation>
    <scope>NUCLEOTIDE SEQUENCE</scope>
</reference>
<proteinExistence type="predicted"/>
<sequence length="35" mass="4174">MATEPLNKWPSHRKRANTHFIHLSMGEKIRTENNK</sequence>
<name>A0A0E9WDH6_ANGAN</name>
<accession>A0A0E9WDH6</accession>
<organism evidence="1">
    <name type="scientific">Anguilla anguilla</name>
    <name type="common">European freshwater eel</name>
    <name type="synonym">Muraena anguilla</name>
    <dbReference type="NCBI Taxonomy" id="7936"/>
    <lineage>
        <taxon>Eukaryota</taxon>
        <taxon>Metazoa</taxon>
        <taxon>Chordata</taxon>
        <taxon>Craniata</taxon>
        <taxon>Vertebrata</taxon>
        <taxon>Euteleostomi</taxon>
        <taxon>Actinopterygii</taxon>
        <taxon>Neopterygii</taxon>
        <taxon>Teleostei</taxon>
        <taxon>Anguilliformes</taxon>
        <taxon>Anguillidae</taxon>
        <taxon>Anguilla</taxon>
    </lineage>
</organism>
<dbReference type="EMBL" id="GBXM01020231">
    <property type="protein sequence ID" value="JAH88346.1"/>
    <property type="molecule type" value="Transcribed_RNA"/>
</dbReference>